<dbReference type="InterPro" id="IPR049625">
    <property type="entry name" value="Glyco_transf_61_cat"/>
</dbReference>
<name>A0A7N0ULL6_KALFE</name>
<dbReference type="PANTHER" id="PTHR20961">
    <property type="entry name" value="GLYCOSYLTRANSFERASE"/>
    <property type="match status" value="1"/>
</dbReference>
<evidence type="ECO:0000256" key="5">
    <source>
        <dbReference type="SAM" id="SignalP"/>
    </source>
</evidence>
<feature type="signal peptide" evidence="5">
    <location>
        <begin position="1"/>
        <end position="21"/>
    </location>
</feature>
<dbReference type="GO" id="GO:0000139">
    <property type="term" value="C:Golgi membrane"/>
    <property type="evidence" value="ECO:0007669"/>
    <property type="project" value="UniProtKB-SubCell"/>
</dbReference>
<dbReference type="GO" id="GO:0016763">
    <property type="term" value="F:pentosyltransferase activity"/>
    <property type="evidence" value="ECO:0007669"/>
    <property type="project" value="UniProtKB-ARBA"/>
</dbReference>
<accession>A0A7N0ULL6</accession>
<feature type="chain" id="PRO_5029766441" description="Glycosyltransferase 61 catalytic domain-containing protein" evidence="5">
    <location>
        <begin position="22"/>
        <end position="448"/>
    </location>
</feature>
<dbReference type="OMA" id="WWPSKYA"/>
<organism evidence="7 8">
    <name type="scientific">Kalanchoe fedtschenkoi</name>
    <name type="common">Lavender scallops</name>
    <name type="synonym">South American air plant</name>
    <dbReference type="NCBI Taxonomy" id="63787"/>
    <lineage>
        <taxon>Eukaryota</taxon>
        <taxon>Viridiplantae</taxon>
        <taxon>Streptophyta</taxon>
        <taxon>Embryophyta</taxon>
        <taxon>Tracheophyta</taxon>
        <taxon>Spermatophyta</taxon>
        <taxon>Magnoliopsida</taxon>
        <taxon>eudicotyledons</taxon>
        <taxon>Gunneridae</taxon>
        <taxon>Pentapetalae</taxon>
        <taxon>Saxifragales</taxon>
        <taxon>Crassulaceae</taxon>
        <taxon>Kalanchoe</taxon>
    </lineage>
</organism>
<keyword evidence="3" id="KW-0808">Transferase</keyword>
<dbReference type="EnsemblPlants" id="Kaladp0071s0070.1.v1.1">
    <property type="protein sequence ID" value="Kaladp0071s0070.1.v1.1"/>
    <property type="gene ID" value="Kaladp0071s0070.v1.1"/>
</dbReference>
<evidence type="ECO:0000256" key="3">
    <source>
        <dbReference type="ARBA" id="ARBA00022679"/>
    </source>
</evidence>
<evidence type="ECO:0000256" key="4">
    <source>
        <dbReference type="ARBA" id="ARBA00023180"/>
    </source>
</evidence>
<dbReference type="Gramene" id="Kaladp0071s0070.1.v1.1">
    <property type="protein sequence ID" value="Kaladp0071s0070.1.v1.1"/>
    <property type="gene ID" value="Kaladp0071s0070.v1.1"/>
</dbReference>
<keyword evidence="8" id="KW-1185">Reference proteome</keyword>
<dbReference type="Pfam" id="PF04577">
    <property type="entry name" value="Glyco_transf_61"/>
    <property type="match status" value="1"/>
</dbReference>
<dbReference type="Proteomes" id="UP000594263">
    <property type="component" value="Unplaced"/>
</dbReference>
<comment type="subcellular location">
    <subcellularLocation>
        <location evidence="1">Golgi apparatus membrane</location>
        <topology evidence="1">Single-pass type II membrane protein</topology>
    </subcellularLocation>
</comment>
<evidence type="ECO:0000256" key="2">
    <source>
        <dbReference type="ARBA" id="ARBA00022676"/>
    </source>
</evidence>
<dbReference type="PANTHER" id="PTHR20961:SF98">
    <property type="entry name" value="GLYCOSYLTRANSFERASE"/>
    <property type="match status" value="1"/>
</dbReference>
<evidence type="ECO:0000259" key="6">
    <source>
        <dbReference type="Pfam" id="PF04577"/>
    </source>
</evidence>
<evidence type="ECO:0000313" key="8">
    <source>
        <dbReference type="Proteomes" id="UP000594263"/>
    </source>
</evidence>
<feature type="domain" description="Glycosyltransferase 61 catalytic" evidence="6">
    <location>
        <begin position="242"/>
        <end position="347"/>
    </location>
</feature>
<evidence type="ECO:0000313" key="7">
    <source>
        <dbReference type="EnsemblPlants" id="Kaladp0071s0070.1.v1.1"/>
    </source>
</evidence>
<proteinExistence type="predicted"/>
<dbReference type="InterPro" id="IPR007657">
    <property type="entry name" value="Glycosyltransferase_61"/>
</dbReference>
<keyword evidence="5" id="KW-0732">Signal</keyword>
<protein>
    <recommendedName>
        <fullName evidence="6">Glycosyltransferase 61 catalytic domain-containing protein</fullName>
    </recommendedName>
</protein>
<dbReference type="AlphaFoldDB" id="A0A7N0ULL6"/>
<reference evidence="7" key="1">
    <citation type="submission" date="2021-01" db="UniProtKB">
        <authorList>
            <consortium name="EnsemblPlants"/>
        </authorList>
    </citation>
    <scope>IDENTIFICATION</scope>
</reference>
<keyword evidence="2" id="KW-0328">Glycosyltransferase</keyword>
<keyword evidence="4" id="KW-0325">Glycoprotein</keyword>
<sequence length="448" mass="49969">MVALGCAALVVAYFVLDMNLSQNLIPKSSNSFSFRERTGQNRRISASWGPPPTKSNPAPISCDRSHHDYDICSVNGPLTLDQAKPIFYTSGPTGPISDEKLRPYPRKWESFTMSSIKEVTLVTSAEAEVPPCRVRHDAPALVFSAGGYTGNFFHDFNDGFIPLFITINTVYNGSNDVILIISKAQDWWMRKYAEILRAFSRHEIVDLDNHKVTHCFTSATVGLVSHGFMTIDPARIPNGKSFTQFRAILDKAFSSKGTIEKQSKPLREIRPRLVLATRSGSGGRVIMNQKELKNAAVQEGFEVIEFEPTSATPLQQSYDLLQSSHALVGVHGAALTHILFLRPGSTFLQIIPIGADWVSEVCFGKPARHLGLDYLQYDVVANESTLMDKYGADHPLIRDPAGSRGGWKTEVMSVYLKEQNVKVDLVRFRGYLQKMYSKAKMFIENENK</sequence>
<evidence type="ECO:0000256" key="1">
    <source>
        <dbReference type="ARBA" id="ARBA00004323"/>
    </source>
</evidence>